<keyword evidence="3" id="KW-1185">Reference proteome</keyword>
<protein>
    <submittedName>
        <fullName evidence="2">Uncharacterized protein</fullName>
    </submittedName>
</protein>
<dbReference type="Proteomes" id="UP000594638">
    <property type="component" value="Unassembled WGS sequence"/>
</dbReference>
<dbReference type="EMBL" id="CACTIH010009141">
    <property type="protein sequence ID" value="CAA3025729.1"/>
    <property type="molecule type" value="Genomic_DNA"/>
</dbReference>
<name>A0A8S0V4N3_OLEEU</name>
<dbReference type="AlphaFoldDB" id="A0A8S0V4N3"/>
<feature type="region of interest" description="Disordered" evidence="1">
    <location>
        <begin position="1"/>
        <end position="25"/>
    </location>
</feature>
<organism evidence="2 3">
    <name type="scientific">Olea europaea subsp. europaea</name>
    <dbReference type="NCBI Taxonomy" id="158383"/>
    <lineage>
        <taxon>Eukaryota</taxon>
        <taxon>Viridiplantae</taxon>
        <taxon>Streptophyta</taxon>
        <taxon>Embryophyta</taxon>
        <taxon>Tracheophyta</taxon>
        <taxon>Spermatophyta</taxon>
        <taxon>Magnoliopsida</taxon>
        <taxon>eudicotyledons</taxon>
        <taxon>Gunneridae</taxon>
        <taxon>Pentapetalae</taxon>
        <taxon>asterids</taxon>
        <taxon>lamiids</taxon>
        <taxon>Lamiales</taxon>
        <taxon>Oleaceae</taxon>
        <taxon>Oleeae</taxon>
        <taxon>Olea</taxon>
    </lineage>
</organism>
<dbReference type="Gramene" id="OE9A082040T1">
    <property type="protein sequence ID" value="OE9A082040C1"/>
    <property type="gene ID" value="OE9A082040"/>
</dbReference>
<evidence type="ECO:0000313" key="3">
    <source>
        <dbReference type="Proteomes" id="UP000594638"/>
    </source>
</evidence>
<evidence type="ECO:0000313" key="2">
    <source>
        <dbReference type="EMBL" id="CAA3025729.1"/>
    </source>
</evidence>
<evidence type="ECO:0000256" key="1">
    <source>
        <dbReference type="SAM" id="MobiDB-lite"/>
    </source>
</evidence>
<proteinExistence type="predicted"/>
<comment type="caution">
    <text evidence="2">The sequence shown here is derived from an EMBL/GenBank/DDBJ whole genome shotgun (WGS) entry which is preliminary data.</text>
</comment>
<reference evidence="2 3" key="1">
    <citation type="submission" date="2019-12" db="EMBL/GenBank/DDBJ databases">
        <authorList>
            <person name="Alioto T."/>
            <person name="Alioto T."/>
            <person name="Gomez Garrido J."/>
        </authorList>
    </citation>
    <scope>NUCLEOTIDE SEQUENCE [LARGE SCALE GENOMIC DNA]</scope>
</reference>
<sequence length="139" mass="15513">MAKKKPGQNSLQKIKPEVPNTKNNVVPSMAASTSTRVGHMNDVVHIENDDVHDVEDACGYCLDSYVTGCFRDTKALLKLCDLWKAEHTLQHNTHADRIVQNSLKNGELQQDLQEGAPLIQFVNKKKGNNLPIEKPKVVQ</sequence>
<gene>
    <name evidence="2" type="ORF">OLEA9_A082040</name>
</gene>
<accession>A0A8S0V4N3</accession>